<organism evidence="4 5">
    <name type="scientific">Photobacterium lipolyticum</name>
    <dbReference type="NCBI Taxonomy" id="266810"/>
    <lineage>
        <taxon>Bacteria</taxon>
        <taxon>Pseudomonadati</taxon>
        <taxon>Pseudomonadota</taxon>
        <taxon>Gammaproteobacteria</taxon>
        <taxon>Vibrionales</taxon>
        <taxon>Vibrionaceae</taxon>
        <taxon>Photobacterium</taxon>
    </lineage>
</organism>
<dbReference type="InterPro" id="IPR031107">
    <property type="entry name" value="Small_HSP"/>
</dbReference>
<dbReference type="InterPro" id="IPR002068">
    <property type="entry name" value="A-crystallin/Hsp20_dom"/>
</dbReference>
<comment type="similarity">
    <text evidence="1 2">Belongs to the small heat shock protein (HSP20) family.</text>
</comment>
<accession>A0A2T3N3B5</accession>
<evidence type="ECO:0000313" key="4">
    <source>
        <dbReference type="EMBL" id="PSW06862.1"/>
    </source>
</evidence>
<feature type="domain" description="SHSP" evidence="3">
    <location>
        <begin position="27"/>
        <end position="140"/>
    </location>
</feature>
<evidence type="ECO:0000259" key="3">
    <source>
        <dbReference type="PROSITE" id="PS01031"/>
    </source>
</evidence>
<dbReference type="Pfam" id="PF00011">
    <property type="entry name" value="HSP20"/>
    <property type="match status" value="1"/>
</dbReference>
<dbReference type="Gene3D" id="2.60.40.790">
    <property type="match status" value="1"/>
</dbReference>
<protein>
    <submittedName>
        <fullName evidence="4">Hsp20/alpha crystallin family protein</fullName>
    </submittedName>
</protein>
<evidence type="ECO:0000313" key="5">
    <source>
        <dbReference type="Proteomes" id="UP000240904"/>
    </source>
</evidence>
<dbReference type="CDD" id="cd06471">
    <property type="entry name" value="ACD_LpsHSP_like"/>
    <property type="match status" value="1"/>
</dbReference>
<dbReference type="PANTHER" id="PTHR11527">
    <property type="entry name" value="HEAT-SHOCK PROTEIN 20 FAMILY MEMBER"/>
    <property type="match status" value="1"/>
</dbReference>
<dbReference type="SUPFAM" id="SSF49764">
    <property type="entry name" value="HSP20-like chaperones"/>
    <property type="match status" value="1"/>
</dbReference>
<keyword evidence="5" id="KW-1185">Reference proteome</keyword>
<dbReference type="Proteomes" id="UP000240904">
    <property type="component" value="Unassembled WGS sequence"/>
</dbReference>
<sequence>MSLVPRDSWFDFPQIFDNAFPMLRPKFDTEMMTPRVDIVEKEKAYEITAELPGVNKKDISLQVNEGSLVIEATTLKESEEKKHGKVIRQERCTGKFMRSFYLGQNIQQDHIHAEFHNGLLKVLVPKVQPSQSQATKIEVK</sequence>
<dbReference type="PROSITE" id="PS01031">
    <property type="entry name" value="SHSP"/>
    <property type="match status" value="1"/>
</dbReference>
<dbReference type="OrthoDB" id="9792695at2"/>
<dbReference type="RefSeq" id="WP_107282225.1">
    <property type="nucleotide sequence ID" value="NZ_PYMC01000002.1"/>
</dbReference>
<name>A0A2T3N3B5_9GAMM</name>
<gene>
    <name evidence="4" type="ORF">C9I89_04925</name>
</gene>
<proteinExistence type="inferred from homology"/>
<comment type="caution">
    <text evidence="4">The sequence shown here is derived from an EMBL/GenBank/DDBJ whole genome shotgun (WGS) entry which is preliminary data.</text>
</comment>
<dbReference type="EMBL" id="PYMC01000002">
    <property type="protein sequence ID" value="PSW06862.1"/>
    <property type="molecule type" value="Genomic_DNA"/>
</dbReference>
<dbReference type="InterPro" id="IPR008978">
    <property type="entry name" value="HSP20-like_chaperone"/>
</dbReference>
<dbReference type="AlphaFoldDB" id="A0A2T3N3B5"/>
<evidence type="ECO:0000256" key="1">
    <source>
        <dbReference type="PROSITE-ProRule" id="PRU00285"/>
    </source>
</evidence>
<evidence type="ECO:0000256" key="2">
    <source>
        <dbReference type="RuleBase" id="RU003616"/>
    </source>
</evidence>
<reference evidence="4 5" key="1">
    <citation type="submission" date="2018-03" db="EMBL/GenBank/DDBJ databases">
        <title>Whole genome sequencing of Histamine producing bacteria.</title>
        <authorList>
            <person name="Butler K."/>
        </authorList>
    </citation>
    <scope>NUCLEOTIDE SEQUENCE [LARGE SCALE GENOMIC DNA]</scope>
    <source>
        <strain evidence="4 5">DSM 16190</strain>
    </source>
</reference>